<sequence>MAKEELEFFPTDTVKWTACEGAVPELTERVLTSTGKPGVVSRILRFAPGTDTSPNGALRHDFWEEVYILEGSMTDLRLGKTFTAGDFACRPPGMEHGPWTTDEGCLTFEVRYDSPTAPQTGSTHNPEENN</sequence>
<evidence type="ECO:0000313" key="4">
    <source>
        <dbReference type="Proteomes" id="UP000437709"/>
    </source>
</evidence>
<dbReference type="InterPro" id="IPR014710">
    <property type="entry name" value="RmlC-like_jellyroll"/>
</dbReference>
<comment type="caution">
    <text evidence="3">The sequence shown here is derived from an EMBL/GenBank/DDBJ whole genome shotgun (WGS) entry which is preliminary data.</text>
</comment>
<organism evidence="3 4">
    <name type="scientific">Georgenia subflava</name>
    <dbReference type="NCBI Taxonomy" id="1622177"/>
    <lineage>
        <taxon>Bacteria</taxon>
        <taxon>Bacillati</taxon>
        <taxon>Actinomycetota</taxon>
        <taxon>Actinomycetes</taxon>
        <taxon>Micrococcales</taxon>
        <taxon>Bogoriellaceae</taxon>
        <taxon>Georgenia</taxon>
    </lineage>
</organism>
<dbReference type="InterPro" id="IPR011051">
    <property type="entry name" value="RmlC_Cupin_sf"/>
</dbReference>
<dbReference type="OrthoDB" id="9793147at2"/>
<dbReference type="InterPro" id="IPR025979">
    <property type="entry name" value="ChrR-like_cupin_dom"/>
</dbReference>
<reference evidence="3 4" key="1">
    <citation type="submission" date="2019-10" db="EMBL/GenBank/DDBJ databases">
        <title>Georgenia wutianyii sp. nov. and Georgenia yuyongxinii sp. nov. isolated from plateau pika (Ochotona curzoniae) in the Qinghai-Tibet plateau of China.</title>
        <authorList>
            <person name="Tian Z."/>
        </authorList>
    </citation>
    <scope>NUCLEOTIDE SEQUENCE [LARGE SCALE GENOMIC DNA]</scope>
    <source>
        <strain evidence="3 4">JCM 19765</strain>
    </source>
</reference>
<proteinExistence type="predicted"/>
<accession>A0A6N7EFN9</accession>
<dbReference type="Gene3D" id="2.60.120.10">
    <property type="entry name" value="Jelly Rolls"/>
    <property type="match status" value="1"/>
</dbReference>
<evidence type="ECO:0000256" key="1">
    <source>
        <dbReference type="SAM" id="MobiDB-lite"/>
    </source>
</evidence>
<dbReference type="SUPFAM" id="SSF51182">
    <property type="entry name" value="RmlC-like cupins"/>
    <property type="match status" value="1"/>
</dbReference>
<dbReference type="RefSeq" id="WP_152193411.1">
    <property type="nucleotide sequence ID" value="NZ_VUKD01000001.1"/>
</dbReference>
<dbReference type="Pfam" id="PF12973">
    <property type="entry name" value="Cupin_7"/>
    <property type="match status" value="1"/>
</dbReference>
<keyword evidence="4" id="KW-1185">Reference proteome</keyword>
<feature type="domain" description="ChrR-like cupin" evidence="2">
    <location>
        <begin position="10"/>
        <end position="108"/>
    </location>
</feature>
<dbReference type="EMBL" id="WHPC01000001">
    <property type="protein sequence ID" value="MPV35505.1"/>
    <property type="molecule type" value="Genomic_DNA"/>
</dbReference>
<evidence type="ECO:0000259" key="2">
    <source>
        <dbReference type="Pfam" id="PF12973"/>
    </source>
</evidence>
<name>A0A6N7EFN9_9MICO</name>
<evidence type="ECO:0000313" key="3">
    <source>
        <dbReference type="EMBL" id="MPV35505.1"/>
    </source>
</evidence>
<feature type="region of interest" description="Disordered" evidence="1">
    <location>
        <begin position="111"/>
        <end position="130"/>
    </location>
</feature>
<dbReference type="Proteomes" id="UP000437709">
    <property type="component" value="Unassembled WGS sequence"/>
</dbReference>
<gene>
    <name evidence="3" type="ORF">GB881_00325</name>
</gene>
<protein>
    <submittedName>
        <fullName evidence="3">Cupin</fullName>
    </submittedName>
</protein>
<dbReference type="AlphaFoldDB" id="A0A6N7EFN9"/>